<comment type="caution">
    <text evidence="2">The sequence shown here is derived from an EMBL/GenBank/DDBJ whole genome shotgun (WGS) entry which is preliminary data.</text>
</comment>
<protein>
    <submittedName>
        <fullName evidence="2">Uncharacterized protein</fullName>
    </submittedName>
</protein>
<sequence length="238" mass="27347">MKIGELVQAFNGGDIQHINQNPHLHPINLSKVLIALGYSYENKKFVWKHRRKEPLDGNVEDYIIRVLGMPIGELVQKLNRGESLEKISTELDLQSKTILKLLKVIGYVQENNQWIWKGEGSPPLAYNVLDFVIRGKTLWQRIRIWIIPILLGGMLLYGGIQTWKGDIIGDFYVYRAEAMVLKSIGPDHLLVKHNGRYFVLFGQGDLFPQMKGEYMKVLVSRNRYGWVGYVIQVPGKES</sequence>
<dbReference type="Proteomes" id="UP001519343">
    <property type="component" value="Unassembled WGS sequence"/>
</dbReference>
<keyword evidence="3" id="KW-1185">Reference proteome</keyword>
<dbReference type="RefSeq" id="WP_209809589.1">
    <property type="nucleotide sequence ID" value="NZ_JAGGKT010000003.1"/>
</dbReference>
<evidence type="ECO:0000256" key="1">
    <source>
        <dbReference type="SAM" id="Phobius"/>
    </source>
</evidence>
<keyword evidence="1" id="KW-0472">Membrane</keyword>
<dbReference type="EMBL" id="JAGGKT010000003">
    <property type="protein sequence ID" value="MBP1931492.1"/>
    <property type="molecule type" value="Genomic_DNA"/>
</dbReference>
<evidence type="ECO:0000313" key="2">
    <source>
        <dbReference type="EMBL" id="MBP1931492.1"/>
    </source>
</evidence>
<reference evidence="2 3" key="1">
    <citation type="submission" date="2021-03" db="EMBL/GenBank/DDBJ databases">
        <title>Genomic Encyclopedia of Type Strains, Phase IV (KMG-IV): sequencing the most valuable type-strain genomes for metagenomic binning, comparative biology and taxonomic classification.</title>
        <authorList>
            <person name="Goeker M."/>
        </authorList>
    </citation>
    <scope>NUCLEOTIDE SEQUENCE [LARGE SCALE GENOMIC DNA]</scope>
    <source>
        <strain evidence="2 3">DSM 24738</strain>
    </source>
</reference>
<keyword evidence="1" id="KW-0812">Transmembrane</keyword>
<keyword evidence="1" id="KW-1133">Transmembrane helix</keyword>
<organism evidence="2 3">
    <name type="scientific">Ammoniphilus resinae</name>
    <dbReference type="NCBI Taxonomy" id="861532"/>
    <lineage>
        <taxon>Bacteria</taxon>
        <taxon>Bacillati</taxon>
        <taxon>Bacillota</taxon>
        <taxon>Bacilli</taxon>
        <taxon>Bacillales</taxon>
        <taxon>Paenibacillaceae</taxon>
        <taxon>Aneurinibacillus group</taxon>
        <taxon>Ammoniphilus</taxon>
    </lineage>
</organism>
<feature type="transmembrane region" description="Helical" evidence="1">
    <location>
        <begin position="142"/>
        <end position="160"/>
    </location>
</feature>
<proteinExistence type="predicted"/>
<name>A0ABS4GN63_9BACL</name>
<accession>A0ABS4GN63</accession>
<evidence type="ECO:0000313" key="3">
    <source>
        <dbReference type="Proteomes" id="UP001519343"/>
    </source>
</evidence>
<gene>
    <name evidence="2" type="ORF">J2Z37_001493</name>
</gene>